<dbReference type="AlphaFoldDB" id="A0A915Z0R3"/>
<dbReference type="VEuPathDB" id="FungiDB:RhiirFUN_010805"/>
<feature type="transmembrane region" description="Helical" evidence="1">
    <location>
        <begin position="138"/>
        <end position="160"/>
    </location>
</feature>
<protein>
    <submittedName>
        <fullName evidence="2">Uncharacterized protein</fullName>
    </submittedName>
</protein>
<gene>
    <name evidence="2" type="ORF">CHRIB12_LOCUS6386</name>
</gene>
<feature type="transmembrane region" description="Helical" evidence="1">
    <location>
        <begin position="209"/>
        <end position="227"/>
    </location>
</feature>
<dbReference type="EMBL" id="CAGKOT010000010">
    <property type="protein sequence ID" value="CAB5356574.1"/>
    <property type="molecule type" value="Genomic_DNA"/>
</dbReference>
<name>A0A915Z0R3_9GLOM</name>
<proteinExistence type="predicted"/>
<feature type="transmembrane region" description="Helical" evidence="1">
    <location>
        <begin position="111"/>
        <end position="132"/>
    </location>
</feature>
<feature type="transmembrane region" description="Helical" evidence="1">
    <location>
        <begin position="52"/>
        <end position="75"/>
    </location>
</feature>
<dbReference type="Proteomes" id="UP000684084">
    <property type="component" value="Unassembled WGS sequence"/>
</dbReference>
<organism evidence="2 3">
    <name type="scientific">Rhizophagus irregularis</name>
    <dbReference type="NCBI Taxonomy" id="588596"/>
    <lineage>
        <taxon>Eukaryota</taxon>
        <taxon>Fungi</taxon>
        <taxon>Fungi incertae sedis</taxon>
        <taxon>Mucoromycota</taxon>
        <taxon>Glomeromycotina</taxon>
        <taxon>Glomeromycetes</taxon>
        <taxon>Glomerales</taxon>
        <taxon>Glomeraceae</taxon>
        <taxon>Rhizophagus</taxon>
    </lineage>
</organism>
<evidence type="ECO:0000313" key="3">
    <source>
        <dbReference type="Proteomes" id="UP000684084"/>
    </source>
</evidence>
<keyword evidence="1" id="KW-1133">Transmembrane helix</keyword>
<feature type="transmembrane region" description="Helical" evidence="1">
    <location>
        <begin position="18"/>
        <end position="37"/>
    </location>
</feature>
<keyword evidence="1" id="KW-0812">Transmembrane</keyword>
<evidence type="ECO:0000256" key="1">
    <source>
        <dbReference type="SAM" id="Phobius"/>
    </source>
</evidence>
<comment type="caution">
    <text evidence="2">The sequence shown here is derived from an EMBL/GenBank/DDBJ whole genome shotgun (WGS) entry which is preliminary data.</text>
</comment>
<evidence type="ECO:0000313" key="2">
    <source>
        <dbReference type="EMBL" id="CAB5356574.1"/>
    </source>
</evidence>
<dbReference type="OrthoDB" id="2320329at2759"/>
<reference evidence="2" key="1">
    <citation type="submission" date="2020-05" db="EMBL/GenBank/DDBJ databases">
        <authorList>
            <person name="Rincon C."/>
            <person name="Sanders R I."/>
            <person name="Robbins C."/>
            <person name="Chaturvedi A."/>
        </authorList>
    </citation>
    <scope>NUCLEOTIDE SEQUENCE</scope>
    <source>
        <strain evidence="2">CHB12</strain>
    </source>
</reference>
<feature type="transmembrane region" description="Helical" evidence="1">
    <location>
        <begin position="172"/>
        <end position="189"/>
    </location>
</feature>
<accession>A0A915Z0R3</accession>
<keyword evidence="1" id="KW-0472">Membrane</keyword>
<sequence length="274" mass="32545">MIISGIVTATLRTVNHMIIYLIMNISCIIMFFLLGFYEKIYLDEESPDHLFYVYYVSRVYTYLSMAFCICFFIILMRTTLRARFKTSCSSEINTNDREIRRIYKWYYLQKTLCHAQIIVALFLHFSYLYALMPEDIELLSFLKIIPWPNASLCIIAFTMIKGVRMESNRTMFVFYVTNLILYGFYIYLLKNELFRERKFETVNYSIKPFLIIPSCITLVTIINSIICQRNFGKGLKIYLNYEPKIIEELIIYNDDINQCYKDDDVETASTDSII</sequence>